<comment type="caution">
    <text evidence="2">The sequence shown here is derived from an EMBL/GenBank/DDBJ whole genome shotgun (WGS) entry which is preliminary data.</text>
</comment>
<sequence length="154" mass="17076">MRFIITLLRLTYALLATSSFFPPTMAAAINSKTIITPSFNHSVEQSNFTNPGMMPNWAGVEPGASYKCNSMGTGTVTQLKGFYAEFTRKGDMCGGTPAHKCRRVKCEDTSAVYICAFDKHVDVSCKEFMNAMETLFNICCPNSRELSGYYQTKD</sequence>
<proteinExistence type="predicted"/>
<organism evidence="2 3">
    <name type="scientific">Podospora fimiseda</name>
    <dbReference type="NCBI Taxonomy" id="252190"/>
    <lineage>
        <taxon>Eukaryota</taxon>
        <taxon>Fungi</taxon>
        <taxon>Dikarya</taxon>
        <taxon>Ascomycota</taxon>
        <taxon>Pezizomycotina</taxon>
        <taxon>Sordariomycetes</taxon>
        <taxon>Sordariomycetidae</taxon>
        <taxon>Sordariales</taxon>
        <taxon>Podosporaceae</taxon>
        <taxon>Podospora</taxon>
    </lineage>
</organism>
<dbReference type="Proteomes" id="UP001301958">
    <property type="component" value="Unassembled WGS sequence"/>
</dbReference>
<evidence type="ECO:0008006" key="4">
    <source>
        <dbReference type="Google" id="ProtNLM"/>
    </source>
</evidence>
<feature type="signal peptide" evidence="1">
    <location>
        <begin position="1"/>
        <end position="26"/>
    </location>
</feature>
<evidence type="ECO:0000313" key="2">
    <source>
        <dbReference type="EMBL" id="KAK4231569.1"/>
    </source>
</evidence>
<dbReference type="AlphaFoldDB" id="A0AAN7BXP8"/>
<dbReference type="EMBL" id="MU865292">
    <property type="protein sequence ID" value="KAK4231569.1"/>
    <property type="molecule type" value="Genomic_DNA"/>
</dbReference>
<accession>A0AAN7BXP8</accession>
<evidence type="ECO:0000256" key="1">
    <source>
        <dbReference type="SAM" id="SignalP"/>
    </source>
</evidence>
<protein>
    <recommendedName>
        <fullName evidence="4">Secreted protein</fullName>
    </recommendedName>
</protein>
<keyword evidence="3" id="KW-1185">Reference proteome</keyword>
<evidence type="ECO:0000313" key="3">
    <source>
        <dbReference type="Proteomes" id="UP001301958"/>
    </source>
</evidence>
<name>A0AAN7BXP8_9PEZI</name>
<reference evidence="2" key="1">
    <citation type="journal article" date="2023" name="Mol. Phylogenet. Evol.">
        <title>Genome-scale phylogeny and comparative genomics of the fungal order Sordariales.</title>
        <authorList>
            <person name="Hensen N."/>
            <person name="Bonometti L."/>
            <person name="Westerberg I."/>
            <person name="Brannstrom I.O."/>
            <person name="Guillou S."/>
            <person name="Cros-Aarteil S."/>
            <person name="Calhoun S."/>
            <person name="Haridas S."/>
            <person name="Kuo A."/>
            <person name="Mondo S."/>
            <person name="Pangilinan J."/>
            <person name="Riley R."/>
            <person name="LaButti K."/>
            <person name="Andreopoulos B."/>
            <person name="Lipzen A."/>
            <person name="Chen C."/>
            <person name="Yan M."/>
            <person name="Daum C."/>
            <person name="Ng V."/>
            <person name="Clum A."/>
            <person name="Steindorff A."/>
            <person name="Ohm R.A."/>
            <person name="Martin F."/>
            <person name="Silar P."/>
            <person name="Natvig D.O."/>
            <person name="Lalanne C."/>
            <person name="Gautier V."/>
            <person name="Ament-Velasquez S.L."/>
            <person name="Kruys A."/>
            <person name="Hutchinson M.I."/>
            <person name="Powell A.J."/>
            <person name="Barry K."/>
            <person name="Miller A.N."/>
            <person name="Grigoriev I.V."/>
            <person name="Debuchy R."/>
            <person name="Gladieux P."/>
            <person name="Hiltunen Thoren M."/>
            <person name="Johannesson H."/>
        </authorList>
    </citation>
    <scope>NUCLEOTIDE SEQUENCE</scope>
    <source>
        <strain evidence="2">CBS 990.96</strain>
    </source>
</reference>
<reference evidence="2" key="2">
    <citation type="submission" date="2023-05" db="EMBL/GenBank/DDBJ databases">
        <authorList>
            <consortium name="Lawrence Berkeley National Laboratory"/>
            <person name="Steindorff A."/>
            <person name="Hensen N."/>
            <person name="Bonometti L."/>
            <person name="Westerberg I."/>
            <person name="Brannstrom I.O."/>
            <person name="Guillou S."/>
            <person name="Cros-Aarteil S."/>
            <person name="Calhoun S."/>
            <person name="Haridas S."/>
            <person name="Kuo A."/>
            <person name="Mondo S."/>
            <person name="Pangilinan J."/>
            <person name="Riley R."/>
            <person name="Labutti K."/>
            <person name="Andreopoulos B."/>
            <person name="Lipzen A."/>
            <person name="Chen C."/>
            <person name="Yanf M."/>
            <person name="Daum C."/>
            <person name="Ng V."/>
            <person name="Clum A."/>
            <person name="Ohm R."/>
            <person name="Martin F."/>
            <person name="Silar P."/>
            <person name="Natvig D."/>
            <person name="Lalanne C."/>
            <person name="Gautier V."/>
            <person name="Ament-Velasquez S.L."/>
            <person name="Kruys A."/>
            <person name="Hutchinson M.I."/>
            <person name="Powell A.J."/>
            <person name="Barry K."/>
            <person name="Miller A.N."/>
            <person name="Grigoriev I.V."/>
            <person name="Debuchy R."/>
            <person name="Gladieux P."/>
            <person name="Thoren M.H."/>
            <person name="Johannesson H."/>
        </authorList>
    </citation>
    <scope>NUCLEOTIDE SEQUENCE</scope>
    <source>
        <strain evidence="2">CBS 990.96</strain>
    </source>
</reference>
<feature type="chain" id="PRO_5042978201" description="Secreted protein" evidence="1">
    <location>
        <begin position="27"/>
        <end position="154"/>
    </location>
</feature>
<gene>
    <name evidence="2" type="ORF">QBC38DRAFT_466077</name>
</gene>
<keyword evidence="1" id="KW-0732">Signal</keyword>